<dbReference type="Pfam" id="PF04389">
    <property type="entry name" value="Peptidase_M28"/>
    <property type="match status" value="1"/>
</dbReference>
<evidence type="ECO:0000256" key="6">
    <source>
        <dbReference type="ARBA" id="ARBA00022525"/>
    </source>
</evidence>
<dbReference type="PANTHER" id="PTHR12283:SF3">
    <property type="entry name" value="GLUTAMINYL-PEPTIDE CYCLOTRANSFERASE-LIKE PROTEIN"/>
    <property type="match status" value="1"/>
</dbReference>
<evidence type="ECO:0000256" key="16">
    <source>
        <dbReference type="ARBA" id="ARBA00042699"/>
    </source>
</evidence>
<keyword evidence="7" id="KW-0808">Transferase</keyword>
<keyword evidence="11" id="KW-1015">Disulfide bond</keyword>
<comment type="subcellular location">
    <subcellularLocation>
        <location evidence="2">Secreted</location>
    </subcellularLocation>
</comment>
<dbReference type="STRING" id="28377.ENSACAP00000003581"/>
<dbReference type="SUPFAM" id="SSF53187">
    <property type="entry name" value="Zn-dependent exopeptidases"/>
    <property type="match status" value="1"/>
</dbReference>
<dbReference type="GO" id="GO:0008270">
    <property type="term" value="F:zinc ion binding"/>
    <property type="evidence" value="ECO:0000318"/>
    <property type="project" value="GO_Central"/>
</dbReference>
<dbReference type="PANTHER" id="PTHR12283">
    <property type="entry name" value="GLUTAMINYL-PEPTIDE CYCLOTRANSFERASE"/>
    <property type="match status" value="1"/>
</dbReference>
<evidence type="ECO:0000256" key="7">
    <source>
        <dbReference type="ARBA" id="ARBA00022679"/>
    </source>
</evidence>
<evidence type="ECO:0000256" key="12">
    <source>
        <dbReference type="ARBA" id="ARBA00023180"/>
    </source>
</evidence>
<organism evidence="18 19">
    <name type="scientific">Anolis carolinensis</name>
    <name type="common">Green anole</name>
    <name type="synonym">American chameleon</name>
    <dbReference type="NCBI Taxonomy" id="28377"/>
    <lineage>
        <taxon>Eukaryota</taxon>
        <taxon>Metazoa</taxon>
        <taxon>Chordata</taxon>
        <taxon>Craniata</taxon>
        <taxon>Vertebrata</taxon>
        <taxon>Euteleostomi</taxon>
        <taxon>Lepidosauria</taxon>
        <taxon>Squamata</taxon>
        <taxon>Bifurcata</taxon>
        <taxon>Unidentata</taxon>
        <taxon>Episquamata</taxon>
        <taxon>Toxicofera</taxon>
        <taxon>Iguania</taxon>
        <taxon>Dactyloidae</taxon>
        <taxon>Anolis</taxon>
    </lineage>
</organism>
<comment type="similarity">
    <text evidence="3">Belongs to the glutaminyl-peptide cyclotransferase family.</text>
</comment>
<evidence type="ECO:0000256" key="3">
    <source>
        <dbReference type="ARBA" id="ARBA00006014"/>
    </source>
</evidence>
<proteinExistence type="inferred from homology"/>
<dbReference type="GO" id="GO:0005576">
    <property type="term" value="C:extracellular region"/>
    <property type="evidence" value="ECO:0007669"/>
    <property type="project" value="UniProtKB-SubCell"/>
</dbReference>
<evidence type="ECO:0000256" key="5">
    <source>
        <dbReference type="ARBA" id="ARBA00016861"/>
    </source>
</evidence>
<evidence type="ECO:0000256" key="8">
    <source>
        <dbReference type="ARBA" id="ARBA00022723"/>
    </source>
</evidence>
<dbReference type="HOGENOM" id="CLU_045003_1_0_1"/>
<dbReference type="InterPro" id="IPR037457">
    <property type="entry name" value="M28_QC"/>
</dbReference>
<dbReference type="GO" id="GO:0016603">
    <property type="term" value="F:glutaminyl-peptide cyclotransferase activity"/>
    <property type="evidence" value="ECO:0000318"/>
    <property type="project" value="GO_Central"/>
</dbReference>
<evidence type="ECO:0000259" key="17">
    <source>
        <dbReference type="Pfam" id="PF04389"/>
    </source>
</evidence>
<name>H9G7W2_ANOCA</name>
<dbReference type="EC" id="2.3.2.5" evidence="4"/>
<dbReference type="InterPro" id="IPR040234">
    <property type="entry name" value="QC/QCL"/>
</dbReference>
<dbReference type="Bgee" id="ENSACAG00000003661">
    <property type="expression patterns" value="Expressed in forelimb bud and 12 other cell types or tissues"/>
</dbReference>
<keyword evidence="12" id="KW-0325">Glycoprotein</keyword>
<protein>
    <recommendedName>
        <fullName evidence="5">Glutaminyl-peptide cyclotransferase</fullName>
        <ecNumber evidence="4">2.3.2.5</ecNumber>
    </recommendedName>
    <alternativeName>
        <fullName evidence="15">Glutaminyl cyclase</fullName>
    </alternativeName>
    <alternativeName>
        <fullName evidence="16">Glutaminyl-tRNA cyclotransferase</fullName>
    </alternativeName>
</protein>
<evidence type="ECO:0000256" key="1">
    <source>
        <dbReference type="ARBA" id="ARBA00000001"/>
    </source>
</evidence>
<dbReference type="CDD" id="cd03880">
    <property type="entry name" value="M28_QC_like"/>
    <property type="match status" value="1"/>
</dbReference>
<evidence type="ECO:0000313" key="18">
    <source>
        <dbReference type="Ensembl" id="ENSACAP00000003581.3"/>
    </source>
</evidence>
<reference evidence="18" key="3">
    <citation type="submission" date="2025-09" db="UniProtKB">
        <authorList>
            <consortium name="Ensembl"/>
        </authorList>
    </citation>
    <scope>IDENTIFICATION</scope>
</reference>
<keyword evidence="10" id="KW-0862">Zinc</keyword>
<reference evidence="18" key="1">
    <citation type="submission" date="2009-12" db="EMBL/GenBank/DDBJ databases">
        <title>The Genome Sequence of Anolis carolinensis (Green Anole Lizard).</title>
        <authorList>
            <consortium name="The Genome Sequencing Platform"/>
            <person name="Di Palma F."/>
            <person name="Alfoldi J."/>
            <person name="Heiman D."/>
            <person name="Young S."/>
            <person name="Grabherr M."/>
            <person name="Johnson J."/>
            <person name="Lander E.S."/>
            <person name="Lindblad-Toh K."/>
        </authorList>
    </citation>
    <scope>NUCLEOTIDE SEQUENCE [LARGE SCALE GENOMIC DNA]</scope>
    <source>
        <strain evidence="18">JBL SC #1</strain>
    </source>
</reference>
<evidence type="ECO:0000256" key="14">
    <source>
        <dbReference type="ARBA" id="ARBA00025473"/>
    </source>
</evidence>
<dbReference type="InParanoid" id="H9G7W2"/>
<comment type="catalytic activity">
    <reaction evidence="1">
        <text>N-terminal L-glutaminyl-[peptide] = N-terminal 5-oxo-L-prolyl-[peptide] + NH4(+)</text>
        <dbReference type="Rhea" id="RHEA:23652"/>
        <dbReference type="Rhea" id="RHEA-COMP:11736"/>
        <dbReference type="Rhea" id="RHEA-COMP:11846"/>
        <dbReference type="ChEBI" id="CHEBI:28938"/>
        <dbReference type="ChEBI" id="CHEBI:64722"/>
        <dbReference type="ChEBI" id="CHEBI:87215"/>
        <dbReference type="EC" id="2.3.2.5"/>
    </reaction>
</comment>
<dbReference type="GeneTree" id="ENSGT00390000003107"/>
<keyword evidence="6" id="KW-0964">Secreted</keyword>
<keyword evidence="19" id="KW-1185">Reference proteome</keyword>
<comment type="function">
    <text evidence="14">Responsible for the biosynthesis of pyroglutamyl peptides. Has a bias against acidic and tryptophan residues adjacent to the N-terminal glutaminyl residue and a lack of importance of chain length after the second residue. Also catalyzes N-terminal pyroglutamate formation.</text>
</comment>
<keyword evidence="9" id="KW-0732">Signal</keyword>
<evidence type="ECO:0000256" key="15">
    <source>
        <dbReference type="ARBA" id="ARBA00033159"/>
    </source>
</evidence>
<sequence length="271" mass="30843">QIRKFITERLQRLPASWHIELDSFQQRTPRGAVSFANVVATLDPSAPSRLALACHYDSKYFPPDEKGRVFLGATDSAVPCSILLELATALDKELLKSKKQSSKVTLQLVFFDGEEAFHEWSPTDSLYGARHLAQRMAQTPHRPGINQLQAISLFVLLDLLGARQPIIRNHFPATAGWFERLLGLEKRLHRLGLLESHPQEQLYFQPEPFYHLIEDDHVPFLQKGVPILHLIATPFPEVWHTMEDTEAHLHPPTVQNLCTILAAFLAEYLHL</sequence>
<accession>H9G7W2</accession>
<keyword evidence="13" id="KW-0012">Acyltransferase</keyword>
<dbReference type="eggNOG" id="KOG3946">
    <property type="taxonomic scope" value="Eukaryota"/>
</dbReference>
<keyword evidence="8" id="KW-0479">Metal-binding</keyword>
<evidence type="ECO:0000256" key="13">
    <source>
        <dbReference type="ARBA" id="ARBA00023315"/>
    </source>
</evidence>
<dbReference type="Gene3D" id="3.40.630.10">
    <property type="entry name" value="Zn peptidases"/>
    <property type="match status" value="1"/>
</dbReference>
<reference evidence="18" key="2">
    <citation type="submission" date="2025-08" db="UniProtKB">
        <authorList>
            <consortium name="Ensembl"/>
        </authorList>
    </citation>
    <scope>IDENTIFICATION</scope>
</reference>
<evidence type="ECO:0000256" key="4">
    <source>
        <dbReference type="ARBA" id="ARBA00012012"/>
    </source>
</evidence>
<dbReference type="InterPro" id="IPR007484">
    <property type="entry name" value="Peptidase_M28"/>
</dbReference>
<evidence type="ECO:0000256" key="11">
    <source>
        <dbReference type="ARBA" id="ARBA00023157"/>
    </source>
</evidence>
<evidence type="ECO:0000256" key="2">
    <source>
        <dbReference type="ARBA" id="ARBA00004613"/>
    </source>
</evidence>
<evidence type="ECO:0000313" key="19">
    <source>
        <dbReference type="Proteomes" id="UP000001646"/>
    </source>
</evidence>
<evidence type="ECO:0000256" key="10">
    <source>
        <dbReference type="ARBA" id="ARBA00022833"/>
    </source>
</evidence>
<feature type="domain" description="Peptidase M28" evidence="17">
    <location>
        <begin position="37"/>
        <end position="264"/>
    </location>
</feature>
<dbReference type="FunFam" id="3.40.630.10:FF:000029">
    <property type="entry name" value="Glutaminyl-peptide cyclotransferase"/>
    <property type="match status" value="1"/>
</dbReference>
<dbReference type="Ensembl" id="ENSACAT00000003669.3">
    <property type="protein sequence ID" value="ENSACAP00000003581.3"/>
    <property type="gene ID" value="ENSACAG00000003661.3"/>
</dbReference>
<dbReference type="Proteomes" id="UP000001646">
    <property type="component" value="Unplaced"/>
</dbReference>
<evidence type="ECO:0000256" key="9">
    <source>
        <dbReference type="ARBA" id="ARBA00022729"/>
    </source>
</evidence>
<dbReference type="AlphaFoldDB" id="H9G7W2"/>